<reference evidence="3 4" key="1">
    <citation type="submission" date="2019-03" db="EMBL/GenBank/DDBJ databases">
        <title>Draft genome sequences of novel Actinobacteria.</title>
        <authorList>
            <person name="Sahin N."/>
            <person name="Ay H."/>
            <person name="Saygin H."/>
        </authorList>
    </citation>
    <scope>NUCLEOTIDE SEQUENCE [LARGE SCALE GENOMIC DNA]</scope>
    <source>
        <strain evidence="3 4">5K138</strain>
    </source>
</reference>
<feature type="region of interest" description="Disordered" evidence="2">
    <location>
        <begin position="62"/>
        <end position="113"/>
    </location>
</feature>
<dbReference type="OrthoDB" id="366726at2"/>
<evidence type="ECO:0000313" key="3">
    <source>
        <dbReference type="EMBL" id="TDE00676.1"/>
    </source>
</evidence>
<dbReference type="AlphaFoldDB" id="A0A4R5CL88"/>
<dbReference type="SUPFAM" id="SSF53850">
    <property type="entry name" value="Periplasmic binding protein-like II"/>
    <property type="match status" value="1"/>
</dbReference>
<comment type="caution">
    <text evidence="3">The sequence shown here is derived from an EMBL/GenBank/DDBJ whole genome shotgun (WGS) entry which is preliminary data.</text>
</comment>
<organism evidence="3 4">
    <name type="scientific">Jiangella asiatica</name>
    <dbReference type="NCBI Taxonomy" id="2530372"/>
    <lineage>
        <taxon>Bacteria</taxon>
        <taxon>Bacillati</taxon>
        <taxon>Actinomycetota</taxon>
        <taxon>Actinomycetes</taxon>
        <taxon>Jiangellales</taxon>
        <taxon>Jiangellaceae</taxon>
        <taxon>Jiangella</taxon>
    </lineage>
</organism>
<dbReference type="PANTHER" id="PTHR30006">
    <property type="entry name" value="THIAMINE-BINDING PERIPLASMIC PROTEIN-RELATED"/>
    <property type="match status" value="1"/>
</dbReference>
<protein>
    <submittedName>
        <fullName evidence="3">Extracellular solute-binding protein</fullName>
    </submittedName>
</protein>
<evidence type="ECO:0000313" key="4">
    <source>
        <dbReference type="Proteomes" id="UP000294739"/>
    </source>
</evidence>
<dbReference type="InterPro" id="IPR006059">
    <property type="entry name" value="SBP"/>
</dbReference>
<dbReference type="EMBL" id="SMKZ01000047">
    <property type="protein sequence ID" value="TDE00676.1"/>
    <property type="molecule type" value="Genomic_DNA"/>
</dbReference>
<gene>
    <name evidence="3" type="ORF">E1269_24760</name>
</gene>
<evidence type="ECO:0000256" key="2">
    <source>
        <dbReference type="SAM" id="MobiDB-lite"/>
    </source>
</evidence>
<dbReference type="Gene3D" id="3.40.190.10">
    <property type="entry name" value="Periplasmic binding protein-like II"/>
    <property type="match status" value="2"/>
</dbReference>
<accession>A0A4R5CL88</accession>
<name>A0A4R5CL88_9ACTN</name>
<proteinExistence type="predicted"/>
<keyword evidence="4" id="KW-1185">Reference proteome</keyword>
<evidence type="ECO:0000256" key="1">
    <source>
        <dbReference type="ARBA" id="ARBA00022729"/>
    </source>
</evidence>
<sequence length="555" mass="60987">MYHSTSNCETPKSCSRMPRVHSAAVCWYSPTPNRLPARSAGPPMPASRWHTNSVCMKRRDGNAGIATRSAPRSKAMSNDEIDISDTSNSPKRSIRQKVSAGSDTTGHSVMPSGWTVPSMIGRVRSFTADANDRVTTAVHIISTQLLTATFIAAMLARSRNVTVLRPRLGEMTMKSAGTRPARRLGGRRSTRTSLAAAAAIGLVLAACGSEDGTASSGDSDRGSAADTFDRFNEMSGQERHDALVEAAEEEGSVVFYTASSGMDPVIAAFEDTYDVTVELYSGQSDTVLQRILQEYEAGFYGADVMDDSESFSIAQQGLTYEYINPELTDQIPGYDPESHVAATRLSVYTQGWNTDLVSEDEIPDTLDGFTDPKWDGKLSIDPRDWIWYTGVMDYYLEQGWTEDEVDEMIQTLASYSTYNAGHTVQAQLLLAGEFPVSLSVYTQSIDRETEAAPDAPIAWRKSDGSYVEPLIFQPQGITLLKNAPHPAAAMLFVDFLLDEGQQIISQEDRTPTAVPQPGGPLEDIHEEDLHQVDFEKFTTERSEWTSRFEELLNQS</sequence>
<dbReference type="InParanoid" id="A0A4R5CL88"/>
<keyword evidence="1" id="KW-0732">Signal</keyword>
<dbReference type="Pfam" id="PF01547">
    <property type="entry name" value="SBP_bac_1"/>
    <property type="match status" value="1"/>
</dbReference>
<dbReference type="Proteomes" id="UP000294739">
    <property type="component" value="Unassembled WGS sequence"/>
</dbReference>